<dbReference type="STRING" id="1134435.AC731_018920"/>
<evidence type="ECO:0000313" key="2">
    <source>
        <dbReference type="Proteomes" id="UP000036902"/>
    </source>
</evidence>
<dbReference type="AlphaFoldDB" id="A0A127KA31"/>
<sequence>MRKRDTILTTDQKALAVNLDKFKYGSIVEIGAGQEVARRFFQVGAAAGTIAKTMSAYDMAVSDDIYGHVDRYVSRARLLQMLDKEFTQVVDRLAHIRPKNTTFFAYAATVTARSFKQKNECHGWIGVRLQLHPGAAPSDVILHVRMLDDTNAQQSEALGILGVNLIHGAFFHHDQPEWIVEGLGDGLTPERIEVDLIHFSGPYFEEVENRLMNLHLIRSWLTRAVVFNPDGEVVVPGELFYRKPVMVMRGSFKPVTCVNVDMMASGLKQFSQLAAVDETSILQLAEITMNSLISGDNVDGADFLARVDLLTSQGYTVMISDYVRFFRLRAYLRRYTQKPIGIVLSVRDFNFLFDEKYYEGLEGGILEAFGKLFPDNTHVYVYPSRPTGAQPDELVTLDNVQVPENLRHLLAHLVTNKKLVAVHPHDDGHLHIDVTEVLQGLRRGRGDWEANVPDAVARRIIDSRLLGFDTE</sequence>
<reference evidence="2" key="1">
    <citation type="submission" date="2016-03" db="EMBL/GenBank/DDBJ databases">
        <authorList>
            <person name="Ma C."/>
            <person name="Zhou S."/>
            <person name="Yang G."/>
        </authorList>
    </citation>
    <scope>NUCLEOTIDE SEQUENCE [LARGE SCALE GENOMIC DNA]</scope>
    <source>
        <strain evidence="2">SgZ-1</strain>
    </source>
</reference>
<dbReference type="GO" id="GO:0016779">
    <property type="term" value="F:nucleotidyltransferase activity"/>
    <property type="evidence" value="ECO:0007669"/>
    <property type="project" value="UniProtKB-KW"/>
</dbReference>
<keyword evidence="1" id="KW-0548">Nucleotidyltransferase</keyword>
<gene>
    <name evidence="1" type="ORF">AC731_018920</name>
</gene>
<evidence type="ECO:0000313" key="1">
    <source>
        <dbReference type="EMBL" id="AMO38833.1"/>
    </source>
</evidence>
<name>A0A127KA31_9RHOO</name>
<keyword evidence="1" id="KW-0808">Transferase</keyword>
<dbReference type="EMBL" id="CP014646">
    <property type="protein sequence ID" value="AMO38833.1"/>
    <property type="molecule type" value="Genomic_DNA"/>
</dbReference>
<accession>A0A127KA31</accession>
<proteinExistence type="predicted"/>
<keyword evidence="2" id="KW-1185">Reference proteome</keyword>
<dbReference type="Proteomes" id="UP000036902">
    <property type="component" value="Chromosome"/>
</dbReference>
<organism evidence="1 2">
    <name type="scientific">Thauera humireducens</name>
    <dbReference type="NCBI Taxonomy" id="1134435"/>
    <lineage>
        <taxon>Bacteria</taxon>
        <taxon>Pseudomonadati</taxon>
        <taxon>Pseudomonadota</taxon>
        <taxon>Betaproteobacteria</taxon>
        <taxon>Rhodocyclales</taxon>
        <taxon>Zoogloeaceae</taxon>
        <taxon>Thauera</taxon>
    </lineage>
</organism>
<dbReference type="RefSeq" id="WP_048708455.1">
    <property type="nucleotide sequence ID" value="NZ_CP014646.1"/>
</dbReference>
<protein>
    <submittedName>
        <fullName evidence="1">Nicotinate-nucleotide adenylyltransferase</fullName>
    </submittedName>
</protein>
<dbReference type="KEGG" id="thu:AC731_018920"/>